<feature type="domain" description="Transglycosylase SLT" evidence="2">
    <location>
        <begin position="222"/>
        <end position="343"/>
    </location>
</feature>
<protein>
    <submittedName>
        <fullName evidence="4">DUF3393 domain-containing protein</fullName>
    </submittedName>
</protein>
<dbReference type="PANTHER" id="PTHR37423:SF2">
    <property type="entry name" value="MEMBRANE-BOUND LYTIC MUREIN TRANSGLYCOSYLASE C"/>
    <property type="match status" value="1"/>
</dbReference>
<comment type="caution">
    <text evidence="4">The sequence shown here is derived from an EMBL/GenBank/DDBJ whole genome shotgun (WGS) entry which is preliminary data.</text>
</comment>
<evidence type="ECO:0000313" key="5">
    <source>
        <dbReference type="Proteomes" id="UP000273022"/>
    </source>
</evidence>
<dbReference type="Pfam" id="PF01464">
    <property type="entry name" value="SLT"/>
    <property type="match status" value="1"/>
</dbReference>
<organism evidence="4 5">
    <name type="scientific">Parashewanella spongiae</name>
    <dbReference type="NCBI Taxonomy" id="342950"/>
    <lineage>
        <taxon>Bacteria</taxon>
        <taxon>Pseudomonadati</taxon>
        <taxon>Pseudomonadota</taxon>
        <taxon>Gammaproteobacteria</taxon>
        <taxon>Alteromonadales</taxon>
        <taxon>Shewanellaceae</taxon>
        <taxon>Parashewanella</taxon>
    </lineage>
</organism>
<dbReference type="CDD" id="cd16893">
    <property type="entry name" value="LT_MltC_MltE"/>
    <property type="match status" value="1"/>
</dbReference>
<sequence length="390" mass="43931">MQFQKNSIIPLLVFVGFTQSTLATDEDFELFLKQEHSEFAQFQQQHIEEFGEFVTAWQQAETQYKKQIGQKWDKALLPSKKVWVSYSDDLNTRTSIDYDTGKVKIEFKKINSNLSPTIEAKNVLKKIANQSTQQALSNDPVYQSAEQTLVKKRIETSNKVVKQTFALENEGVKLLSPVLVQQAIAEKAPVVTYGAQATSVTFALPKQSLPQKAKPFLKEVSKQARRWHVSPSLLLAIIHTESSFNPMARSPIPAFGLMQIVPTTAGKDVSALMHGKPMLYSPEYLYQSSNNIEAGSAYLHILDQRYFKAVRNATSRKYLCIAAYNTGIGNVAKTLTGTNSLNRAAIAANLMSPQQLHQKLLRNLPAEETRNYLRKVLKRSDDYEQQIKGI</sequence>
<comment type="similarity">
    <text evidence="1">Belongs to the transglycosylase Slt family.</text>
</comment>
<dbReference type="SUPFAM" id="SSF53955">
    <property type="entry name" value="Lysozyme-like"/>
    <property type="match status" value="1"/>
</dbReference>
<feature type="domain" description="Murein transglycosylase-C N-terminal" evidence="3">
    <location>
        <begin position="61"/>
        <end position="109"/>
    </location>
</feature>
<dbReference type="InterPro" id="IPR023346">
    <property type="entry name" value="Lysozyme-like_dom_sf"/>
</dbReference>
<dbReference type="InterPro" id="IPR024570">
    <property type="entry name" value="Murein_transglycosylaseC_N"/>
</dbReference>
<evidence type="ECO:0000313" key="4">
    <source>
        <dbReference type="EMBL" id="RJY18565.1"/>
    </source>
</evidence>
<dbReference type="PROSITE" id="PS00922">
    <property type="entry name" value="TRANSGLYCOSYLASE"/>
    <property type="match status" value="1"/>
</dbReference>
<name>A0A3A6U3E8_9GAMM</name>
<dbReference type="AlphaFoldDB" id="A0A3A6U3E8"/>
<evidence type="ECO:0000259" key="2">
    <source>
        <dbReference type="Pfam" id="PF01464"/>
    </source>
</evidence>
<gene>
    <name evidence="4" type="ORF">D5R81_04765</name>
</gene>
<keyword evidence="5" id="KW-1185">Reference proteome</keyword>
<evidence type="ECO:0000259" key="3">
    <source>
        <dbReference type="Pfam" id="PF11873"/>
    </source>
</evidence>
<dbReference type="GO" id="GO:0016020">
    <property type="term" value="C:membrane"/>
    <property type="evidence" value="ECO:0007669"/>
    <property type="project" value="InterPro"/>
</dbReference>
<dbReference type="GO" id="GO:0000270">
    <property type="term" value="P:peptidoglycan metabolic process"/>
    <property type="evidence" value="ECO:0007669"/>
    <property type="project" value="InterPro"/>
</dbReference>
<dbReference type="Pfam" id="PF11873">
    <property type="entry name" value="Mltc_N"/>
    <property type="match status" value="1"/>
</dbReference>
<evidence type="ECO:0000256" key="1">
    <source>
        <dbReference type="ARBA" id="ARBA00007734"/>
    </source>
</evidence>
<proteinExistence type="inferred from homology"/>
<dbReference type="EMBL" id="QYYH01000020">
    <property type="protein sequence ID" value="RJY18565.1"/>
    <property type="molecule type" value="Genomic_DNA"/>
</dbReference>
<dbReference type="GO" id="GO:0008933">
    <property type="term" value="F:peptidoglycan lytic transglycosylase activity"/>
    <property type="evidence" value="ECO:0007669"/>
    <property type="project" value="InterPro"/>
</dbReference>
<dbReference type="OrthoDB" id="5620293at2"/>
<dbReference type="Proteomes" id="UP000273022">
    <property type="component" value="Unassembled WGS sequence"/>
</dbReference>
<dbReference type="InterPro" id="IPR000189">
    <property type="entry name" value="Transglyc_AS"/>
</dbReference>
<dbReference type="Gene3D" id="1.10.530.10">
    <property type="match status" value="1"/>
</dbReference>
<accession>A0A3A6U3E8</accession>
<dbReference type="PANTHER" id="PTHR37423">
    <property type="entry name" value="SOLUBLE LYTIC MUREIN TRANSGLYCOSYLASE-RELATED"/>
    <property type="match status" value="1"/>
</dbReference>
<dbReference type="InterPro" id="IPR008258">
    <property type="entry name" value="Transglycosylase_SLT_dom_1"/>
</dbReference>
<reference evidence="4 5" key="1">
    <citation type="submission" date="2018-09" db="EMBL/GenBank/DDBJ databases">
        <title>Phylogeny of the Shewanellaceae, and recommendation for two new genera, Pseudoshewanella and Parashewanella.</title>
        <authorList>
            <person name="Wang G."/>
        </authorList>
    </citation>
    <scope>NUCLEOTIDE SEQUENCE [LARGE SCALE GENOMIC DNA]</scope>
    <source>
        <strain evidence="4 5">KCTC 22492</strain>
    </source>
</reference>